<comment type="caution">
    <text evidence="1">The sequence shown here is derived from an EMBL/GenBank/DDBJ whole genome shotgun (WGS) entry which is preliminary data.</text>
</comment>
<evidence type="ECO:0000313" key="2">
    <source>
        <dbReference type="Proteomes" id="UP000029553"/>
    </source>
</evidence>
<dbReference type="Proteomes" id="UP000029553">
    <property type="component" value="Unassembled WGS sequence"/>
</dbReference>
<dbReference type="RefSeq" id="WP_034366375.1">
    <property type="nucleotide sequence ID" value="NZ_AWOR01000021.1"/>
</dbReference>
<gene>
    <name evidence="1" type="ORF">P353_05645</name>
</gene>
<protein>
    <submittedName>
        <fullName evidence="1">Uncharacterized protein</fullName>
    </submittedName>
</protein>
<organism evidence="1 2">
    <name type="scientific">Comamonas testosteroni</name>
    <name type="common">Pseudomonas testosteroni</name>
    <dbReference type="NCBI Taxonomy" id="285"/>
    <lineage>
        <taxon>Bacteria</taxon>
        <taxon>Pseudomonadati</taxon>
        <taxon>Pseudomonadota</taxon>
        <taxon>Betaproteobacteria</taxon>
        <taxon>Burkholderiales</taxon>
        <taxon>Comamonadaceae</taxon>
        <taxon>Comamonas</taxon>
    </lineage>
</organism>
<sequence length="92" mass="9568">MATQNNDRDGYNLVQLQMLMQSIATQMAALNGLLLVAQTCEEDWERARLVDAAQALAQGVGCLADEATGGGIIGGMGLWHCGQGFEKAGGAA</sequence>
<evidence type="ECO:0000313" key="1">
    <source>
        <dbReference type="EMBL" id="KGH31452.1"/>
    </source>
</evidence>
<accession>A0A096HR69</accession>
<proteinExistence type="predicted"/>
<reference evidence="1 2" key="1">
    <citation type="submission" date="2013-09" db="EMBL/GenBank/DDBJ databases">
        <title>High correlation between genotypes and phenotypes of environmental bacteria Comamonas testosteroni strains.</title>
        <authorList>
            <person name="Liu L."/>
            <person name="Zhu W."/>
            <person name="Xia X."/>
            <person name="Xu B."/>
            <person name="Luo M."/>
            <person name="Wang G."/>
        </authorList>
    </citation>
    <scope>NUCLEOTIDE SEQUENCE [LARGE SCALE GENOMIC DNA]</scope>
    <source>
        <strain evidence="1 2">JL40</strain>
    </source>
</reference>
<dbReference type="AlphaFoldDB" id="A0A096HR69"/>
<dbReference type="EMBL" id="AWOR01000021">
    <property type="protein sequence ID" value="KGH31452.1"/>
    <property type="molecule type" value="Genomic_DNA"/>
</dbReference>
<name>A0A096HR69_COMTE</name>